<dbReference type="InterPro" id="IPR013083">
    <property type="entry name" value="Znf_RING/FYVE/PHD"/>
</dbReference>
<reference evidence="8 9" key="1">
    <citation type="submission" date="2015-01" db="EMBL/GenBank/DDBJ databases">
        <title>The Genome Sequence of Exophiala spinifera CBS89968.</title>
        <authorList>
            <consortium name="The Broad Institute Genomics Platform"/>
            <person name="Cuomo C."/>
            <person name="de Hoog S."/>
            <person name="Gorbushina A."/>
            <person name="Stielow B."/>
            <person name="Teixiera M."/>
            <person name="Abouelleil A."/>
            <person name="Chapman S.B."/>
            <person name="Priest M."/>
            <person name="Young S.K."/>
            <person name="Wortman J."/>
            <person name="Nusbaum C."/>
            <person name="Birren B."/>
        </authorList>
    </citation>
    <scope>NUCLEOTIDE SEQUENCE [LARGE SCALE GENOMIC DNA]</scope>
    <source>
        <strain evidence="8 9">CBS 89968</strain>
    </source>
</reference>
<dbReference type="GeneID" id="27327663"/>
<dbReference type="Pfam" id="PF13639">
    <property type="entry name" value="zf-RING_2"/>
    <property type="match status" value="1"/>
</dbReference>
<organism evidence="8 9">
    <name type="scientific">Exophiala spinifera</name>
    <dbReference type="NCBI Taxonomy" id="91928"/>
    <lineage>
        <taxon>Eukaryota</taxon>
        <taxon>Fungi</taxon>
        <taxon>Dikarya</taxon>
        <taxon>Ascomycota</taxon>
        <taxon>Pezizomycotina</taxon>
        <taxon>Eurotiomycetes</taxon>
        <taxon>Chaetothyriomycetidae</taxon>
        <taxon>Chaetothyriales</taxon>
        <taxon>Herpotrichiellaceae</taxon>
        <taxon>Exophiala</taxon>
    </lineage>
</organism>
<dbReference type="PANTHER" id="PTHR45969:SF69">
    <property type="entry name" value="FINGER DOMAIN PROTEIN, PUTATIVE (AFU_ORTHOLOGUE AFUA_3G12190)-RELATED"/>
    <property type="match status" value="1"/>
</dbReference>
<evidence type="ECO:0000313" key="8">
    <source>
        <dbReference type="EMBL" id="KIW20005.1"/>
    </source>
</evidence>
<evidence type="ECO:0000256" key="3">
    <source>
        <dbReference type="ARBA" id="ARBA00022833"/>
    </source>
</evidence>
<protein>
    <recommendedName>
        <fullName evidence="7">RING-type domain-containing protein</fullName>
    </recommendedName>
</protein>
<feature type="compositionally biased region" description="Polar residues" evidence="5">
    <location>
        <begin position="242"/>
        <end position="253"/>
    </location>
</feature>
<name>A0A0D2BNA9_9EURO</name>
<gene>
    <name evidence="8" type="ORF">PV08_00580</name>
</gene>
<dbReference type="PANTHER" id="PTHR45969">
    <property type="entry name" value="RING ZINC FINGER PROTEIN-RELATED"/>
    <property type="match status" value="1"/>
</dbReference>
<dbReference type="PROSITE" id="PS50089">
    <property type="entry name" value="ZF_RING_2"/>
    <property type="match status" value="1"/>
</dbReference>
<keyword evidence="9" id="KW-1185">Reference proteome</keyword>
<keyword evidence="3" id="KW-0862">Zinc</keyword>
<feature type="domain" description="RING-type" evidence="7">
    <location>
        <begin position="156"/>
        <end position="198"/>
    </location>
</feature>
<dbReference type="HOGENOM" id="CLU_089354_0_0_1"/>
<dbReference type="InterPro" id="IPR001841">
    <property type="entry name" value="Znf_RING"/>
</dbReference>
<keyword evidence="6" id="KW-1133">Transmembrane helix</keyword>
<evidence type="ECO:0000256" key="1">
    <source>
        <dbReference type="ARBA" id="ARBA00022723"/>
    </source>
</evidence>
<dbReference type="CDD" id="cd16473">
    <property type="entry name" value="RING-H2_RNF103"/>
    <property type="match status" value="1"/>
</dbReference>
<dbReference type="SUPFAM" id="SSF57850">
    <property type="entry name" value="RING/U-box"/>
    <property type="match status" value="1"/>
</dbReference>
<keyword evidence="1" id="KW-0479">Metal-binding</keyword>
<dbReference type="GO" id="GO:0061630">
    <property type="term" value="F:ubiquitin protein ligase activity"/>
    <property type="evidence" value="ECO:0007669"/>
    <property type="project" value="TreeGrafter"/>
</dbReference>
<dbReference type="SMART" id="SM00184">
    <property type="entry name" value="RING"/>
    <property type="match status" value="1"/>
</dbReference>
<dbReference type="RefSeq" id="XP_016240221.1">
    <property type="nucleotide sequence ID" value="XM_016374945.1"/>
</dbReference>
<evidence type="ECO:0000256" key="4">
    <source>
        <dbReference type="PROSITE-ProRule" id="PRU00175"/>
    </source>
</evidence>
<accession>A0A0D2BNA9</accession>
<dbReference type="GO" id="GO:0016567">
    <property type="term" value="P:protein ubiquitination"/>
    <property type="evidence" value="ECO:0007669"/>
    <property type="project" value="TreeGrafter"/>
</dbReference>
<dbReference type="STRING" id="91928.A0A0D2BNA9"/>
<sequence>MYIPNQQTIELSWPLTRDESPEPVSFTFASRAAVSSTNSTTNVDDLNPPNYNGTATAFIAVSITVLIFLALIISYVVYRKIRSGEDDSDNESSTSDSAWRVEAEYGSPSSSIAAKHRKRIKKLEQVAPSQTLRHWRSDKEEHHVKTFATISTKLICAICLDVIQDSDTIRELQCCHVYHTNCLNLWVERAHHDCPLCKYDILGAHQDPQKVRAAGQAVPEGGDSHSEHLEGPREHPAVTASRELQTRIQQANVPSPARPTATAEVAAEPPTADNNDTEETQPSVHGANAEESSGRQLP</sequence>
<evidence type="ECO:0000256" key="5">
    <source>
        <dbReference type="SAM" id="MobiDB-lite"/>
    </source>
</evidence>
<evidence type="ECO:0000259" key="7">
    <source>
        <dbReference type="PROSITE" id="PS50089"/>
    </source>
</evidence>
<dbReference type="GO" id="GO:0008270">
    <property type="term" value="F:zinc ion binding"/>
    <property type="evidence" value="ECO:0007669"/>
    <property type="project" value="UniProtKB-KW"/>
</dbReference>
<dbReference type="AlphaFoldDB" id="A0A0D2BNA9"/>
<evidence type="ECO:0000256" key="2">
    <source>
        <dbReference type="ARBA" id="ARBA00022771"/>
    </source>
</evidence>
<feature type="compositionally biased region" description="Basic and acidic residues" evidence="5">
    <location>
        <begin position="222"/>
        <end position="236"/>
    </location>
</feature>
<feature type="transmembrane region" description="Helical" evidence="6">
    <location>
        <begin position="55"/>
        <end position="78"/>
    </location>
</feature>
<dbReference type="Proteomes" id="UP000053328">
    <property type="component" value="Unassembled WGS sequence"/>
</dbReference>
<feature type="region of interest" description="Disordered" evidence="5">
    <location>
        <begin position="210"/>
        <end position="298"/>
    </location>
</feature>
<evidence type="ECO:0000313" key="9">
    <source>
        <dbReference type="Proteomes" id="UP000053328"/>
    </source>
</evidence>
<keyword evidence="6" id="KW-0812">Transmembrane</keyword>
<evidence type="ECO:0000256" key="6">
    <source>
        <dbReference type="SAM" id="Phobius"/>
    </source>
</evidence>
<feature type="compositionally biased region" description="Low complexity" evidence="5">
    <location>
        <begin position="258"/>
        <end position="272"/>
    </location>
</feature>
<dbReference type="VEuPathDB" id="FungiDB:PV08_00580"/>
<proteinExistence type="predicted"/>
<dbReference type="EMBL" id="KN847492">
    <property type="protein sequence ID" value="KIW20005.1"/>
    <property type="molecule type" value="Genomic_DNA"/>
</dbReference>
<keyword evidence="2 4" id="KW-0863">Zinc-finger</keyword>
<dbReference type="OrthoDB" id="8062037at2759"/>
<keyword evidence="6" id="KW-0472">Membrane</keyword>
<dbReference type="Gene3D" id="3.30.40.10">
    <property type="entry name" value="Zinc/RING finger domain, C3HC4 (zinc finger)"/>
    <property type="match status" value="1"/>
</dbReference>